<keyword evidence="1 2" id="KW-0732">Signal</keyword>
<comment type="caution">
    <text evidence="4">The sequence shown here is derived from an EMBL/GenBank/DDBJ whole genome shotgun (WGS) entry which is preliminary data.</text>
</comment>
<dbReference type="RefSeq" id="WP_182205492.1">
    <property type="nucleotide sequence ID" value="NZ_JACGLT010000007.1"/>
</dbReference>
<name>A0A7W2R3V5_9FLAO</name>
<evidence type="ECO:0000256" key="1">
    <source>
        <dbReference type="ARBA" id="ARBA00022729"/>
    </source>
</evidence>
<feature type="signal peptide" evidence="2">
    <location>
        <begin position="1"/>
        <end position="19"/>
    </location>
</feature>
<reference evidence="4 5" key="1">
    <citation type="submission" date="2020-07" db="EMBL/GenBank/DDBJ databases">
        <title>Bacterium isolated from marine sediment.</title>
        <authorList>
            <person name="Shang D."/>
        </authorList>
    </citation>
    <scope>NUCLEOTIDE SEQUENCE [LARGE SCALE GENOMIC DNA]</scope>
    <source>
        <strain evidence="4 5">F6074</strain>
    </source>
</reference>
<gene>
    <name evidence="4" type="ORF">H3Z82_10695</name>
</gene>
<dbReference type="AlphaFoldDB" id="A0A7W2R3V5"/>
<dbReference type="InterPro" id="IPR026444">
    <property type="entry name" value="Secre_tail"/>
</dbReference>
<evidence type="ECO:0000313" key="4">
    <source>
        <dbReference type="EMBL" id="MBA6153194.1"/>
    </source>
</evidence>
<feature type="domain" description="Secretion system C-terminal sorting" evidence="3">
    <location>
        <begin position="461"/>
        <end position="524"/>
    </location>
</feature>
<evidence type="ECO:0000259" key="3">
    <source>
        <dbReference type="Pfam" id="PF18962"/>
    </source>
</evidence>
<evidence type="ECO:0000313" key="5">
    <source>
        <dbReference type="Proteomes" id="UP000541857"/>
    </source>
</evidence>
<dbReference type="Pfam" id="PF18962">
    <property type="entry name" value="Por_Secre_tail"/>
    <property type="match status" value="1"/>
</dbReference>
<feature type="chain" id="PRO_5030745507" evidence="2">
    <location>
        <begin position="20"/>
        <end position="525"/>
    </location>
</feature>
<evidence type="ECO:0000256" key="2">
    <source>
        <dbReference type="SAM" id="SignalP"/>
    </source>
</evidence>
<dbReference type="NCBIfam" id="TIGR04183">
    <property type="entry name" value="Por_Secre_tail"/>
    <property type="match status" value="1"/>
</dbReference>
<protein>
    <submittedName>
        <fullName evidence="4">T9SS type A sorting domain-containing protein</fullName>
    </submittedName>
</protein>
<dbReference type="EMBL" id="JACGLT010000007">
    <property type="protein sequence ID" value="MBA6153194.1"/>
    <property type="molecule type" value="Genomic_DNA"/>
</dbReference>
<sequence>MKNFYIVFLIVCSSMTVNSQTISTTMTVSAGTGVYVSSGTPISASELTLKSSSDQFSALFLNEPLNDAIIVNYDRHVNLVGKSGDNGGNDLISMPVKNVGETYANFLNYSADGLLTNADVLPQHPSEKTIYAFGPYDNVSRKYLNYDMATNGGVLLQRGIGYRAAARKVGQTLRFSGKVSTETETVEITTSRKNRWNSVGNPFPTYLDPQKFLDENSSKLDSNAEAIYGYNSGTRSGSGTIGNFIIINRLTFANEKIAPGQAFLLANDVSALNNQIVFTQNMRVFNGGDDFILGRPTAPQQMLRLKAAHATADFATEIYFSETSTLGLDPGYDAALFDGVANNFMVYSHLVKDHKGKEMAIQSLGTASMNDVVVPLGLKVAQGNQITFSIENTTLPNEIQVYLEDRENNTLTLLNEATYAFTSKTAITGGGRFFLRFESRALSIEESETETLQIYATGQTLYINGPLSADSKVVMYDIQGRTVLNAYIEKTKAKNTVDVSSLSQGVYLVKLSNKYQNQVKKIIIK</sequence>
<proteinExistence type="predicted"/>
<dbReference type="Proteomes" id="UP000541857">
    <property type="component" value="Unassembled WGS sequence"/>
</dbReference>
<organism evidence="4 5">
    <name type="scientific">Gelidibacter maritimus</name>
    <dbReference type="NCBI Taxonomy" id="2761487"/>
    <lineage>
        <taxon>Bacteria</taxon>
        <taxon>Pseudomonadati</taxon>
        <taxon>Bacteroidota</taxon>
        <taxon>Flavobacteriia</taxon>
        <taxon>Flavobacteriales</taxon>
        <taxon>Flavobacteriaceae</taxon>
        <taxon>Gelidibacter</taxon>
    </lineage>
</organism>
<accession>A0A7W2R3V5</accession>
<keyword evidence="5" id="KW-1185">Reference proteome</keyword>